<name>A0A366J9N9_9GAMM</name>
<reference evidence="1 2" key="1">
    <citation type="submission" date="2018-06" db="EMBL/GenBank/DDBJ databases">
        <title>Genomic Encyclopedia of Type Strains, Phase III (KMG-III): the genomes of soil and plant-associated and newly described type strains.</title>
        <authorList>
            <person name="Whitman W."/>
        </authorList>
    </citation>
    <scope>NUCLEOTIDE SEQUENCE [LARGE SCALE GENOMIC DNA]</scope>
    <source>
        <strain evidence="1 2">CECT 7377</strain>
    </source>
</reference>
<comment type="caution">
    <text evidence="1">The sequence shown here is derived from an EMBL/GenBank/DDBJ whole genome shotgun (WGS) entry which is preliminary data.</text>
</comment>
<sequence>MKIDICVESTDDKTLTWDSNLKDVPRVGDVISVRSTDTDPNGLDNYEVTRIEWGMQRKGSGEDLSLDQVWVYCKEIPLKDGEPVTSIKFSGF</sequence>
<accession>A0A366J9N9</accession>
<dbReference type="RefSeq" id="WP_113916538.1">
    <property type="nucleotide sequence ID" value="NZ_QNSE01000006.1"/>
</dbReference>
<dbReference type="AlphaFoldDB" id="A0A366J9N9"/>
<dbReference type="Proteomes" id="UP000252792">
    <property type="component" value="Unassembled WGS sequence"/>
</dbReference>
<keyword evidence="2" id="KW-1185">Reference proteome</keyword>
<evidence type="ECO:0000313" key="1">
    <source>
        <dbReference type="EMBL" id="RBP83567.1"/>
    </source>
</evidence>
<organism evidence="1 2">
    <name type="scientific">Marinomonas rhizomae</name>
    <dbReference type="NCBI Taxonomy" id="491948"/>
    <lineage>
        <taxon>Bacteria</taxon>
        <taxon>Pseudomonadati</taxon>
        <taxon>Pseudomonadota</taxon>
        <taxon>Gammaproteobacteria</taxon>
        <taxon>Oceanospirillales</taxon>
        <taxon>Oceanospirillaceae</taxon>
        <taxon>Marinomonas</taxon>
    </lineage>
</organism>
<evidence type="ECO:0000313" key="2">
    <source>
        <dbReference type="Proteomes" id="UP000252792"/>
    </source>
</evidence>
<protein>
    <submittedName>
        <fullName evidence="1">Uncharacterized protein</fullName>
    </submittedName>
</protein>
<gene>
    <name evidence="1" type="ORF">DFP80_106216</name>
</gene>
<proteinExistence type="predicted"/>
<dbReference type="EMBL" id="QNSE01000006">
    <property type="protein sequence ID" value="RBP83567.1"/>
    <property type="molecule type" value="Genomic_DNA"/>
</dbReference>